<reference evidence="1 2" key="1">
    <citation type="journal article" date="2020" name="ISME J.">
        <title>Uncovering the hidden diversity of litter-decomposition mechanisms in mushroom-forming fungi.</title>
        <authorList>
            <person name="Floudas D."/>
            <person name="Bentzer J."/>
            <person name="Ahren D."/>
            <person name="Johansson T."/>
            <person name="Persson P."/>
            <person name="Tunlid A."/>
        </authorList>
    </citation>
    <scope>NUCLEOTIDE SEQUENCE [LARGE SCALE GENOMIC DNA]</scope>
    <source>
        <strain evidence="1 2">CBS 175.51</strain>
    </source>
</reference>
<name>A0A8H5C8A9_9AGAR</name>
<sequence length="622" mass="70585">MGRGPEIRLHQLGLSDDIVTIARTHRDLPQQVREQVEAACLSYEEEVAALETQIDNLELPKEWFTRIPLRGELAAAKERLNACRGLLSVKRRIPFETMAEIFECYLLPDSQDAISEERRPRLQSELVLRPPSRKQTAGTLCLVCRYWKAIAMATPSLWSNMFIQAREHRGGDPPLVRASNVRGFLSWMDRVASHPWSLSILAKTRGIGQADAVPLAQLLHRPAALHLQRLTVDCDQYGLGMGELRFPRLTSIVVWRTRTSHFPSHPQGGPKPPDLPSMPALTHAVLSSVVPRNTLRMEVPWGQLTHLYLGVIDNRQWKALMKLCRALQRGAFKVEMCHDIDEPPGYPESKGPAVLEYLKELTFSGMAPFGRDSVSMDGLSLPALEKIRIFSSYNELHWEFANAHNIFGALTHLTILVEAWVEGDVVVNALNTVPQLQELYVKISEKYEELFEYLTYGRDIDGARGGRFRMRHLKALGIAFQTGWYRPLAPGETEYADNRRPFPYAHVQDLVASRTLAVRRGDFASITTTHLQELENLVLAVDGEEWGPAIEERLKEVVRPYTRQSGDPRLLAVVTGVEERAFNMISVDPMELCRWNHWDDGFMDAADNLDDFSLYPKCYSFL</sequence>
<dbReference type="Proteomes" id="UP000541558">
    <property type="component" value="Unassembled WGS sequence"/>
</dbReference>
<evidence type="ECO:0008006" key="3">
    <source>
        <dbReference type="Google" id="ProtNLM"/>
    </source>
</evidence>
<dbReference type="OrthoDB" id="2820030at2759"/>
<accession>A0A8H5C8A9</accession>
<dbReference type="EMBL" id="JAACJK010000057">
    <property type="protein sequence ID" value="KAF5336965.1"/>
    <property type="molecule type" value="Genomic_DNA"/>
</dbReference>
<organism evidence="1 2">
    <name type="scientific">Ephemerocybe angulata</name>
    <dbReference type="NCBI Taxonomy" id="980116"/>
    <lineage>
        <taxon>Eukaryota</taxon>
        <taxon>Fungi</taxon>
        <taxon>Dikarya</taxon>
        <taxon>Basidiomycota</taxon>
        <taxon>Agaricomycotina</taxon>
        <taxon>Agaricomycetes</taxon>
        <taxon>Agaricomycetidae</taxon>
        <taxon>Agaricales</taxon>
        <taxon>Agaricineae</taxon>
        <taxon>Psathyrellaceae</taxon>
        <taxon>Ephemerocybe</taxon>
    </lineage>
</organism>
<protein>
    <recommendedName>
        <fullName evidence="3">F-box domain-containing protein</fullName>
    </recommendedName>
</protein>
<keyword evidence="2" id="KW-1185">Reference proteome</keyword>
<proteinExistence type="predicted"/>
<comment type="caution">
    <text evidence="1">The sequence shown here is derived from an EMBL/GenBank/DDBJ whole genome shotgun (WGS) entry which is preliminary data.</text>
</comment>
<evidence type="ECO:0000313" key="2">
    <source>
        <dbReference type="Proteomes" id="UP000541558"/>
    </source>
</evidence>
<gene>
    <name evidence="1" type="ORF">D9611_002920</name>
</gene>
<dbReference type="AlphaFoldDB" id="A0A8H5C8A9"/>
<evidence type="ECO:0000313" key="1">
    <source>
        <dbReference type="EMBL" id="KAF5336965.1"/>
    </source>
</evidence>